<feature type="chain" id="PRO_5045926317" evidence="1">
    <location>
        <begin position="25"/>
        <end position="465"/>
    </location>
</feature>
<comment type="caution">
    <text evidence="2">The sequence shown here is derived from an EMBL/GenBank/DDBJ whole genome shotgun (WGS) entry which is preliminary data.</text>
</comment>
<dbReference type="Pfam" id="PF01547">
    <property type="entry name" value="SBP_bac_1"/>
    <property type="match status" value="1"/>
</dbReference>
<dbReference type="PANTHER" id="PTHR43649">
    <property type="entry name" value="ARABINOSE-BINDING PROTEIN-RELATED"/>
    <property type="match status" value="1"/>
</dbReference>
<reference evidence="2 3" key="1">
    <citation type="submission" date="2024-09" db="EMBL/GenBank/DDBJ databases">
        <authorList>
            <person name="Sun Q."/>
            <person name="Mori K."/>
        </authorList>
    </citation>
    <scope>NUCLEOTIDE SEQUENCE [LARGE SCALE GENOMIC DNA]</scope>
    <source>
        <strain evidence="2 3">CCM 4839</strain>
    </source>
</reference>
<keyword evidence="1" id="KW-0732">Signal</keyword>
<dbReference type="EMBL" id="JBHLVF010000034">
    <property type="protein sequence ID" value="MFC0393511.1"/>
    <property type="molecule type" value="Genomic_DNA"/>
</dbReference>
<keyword evidence="3" id="KW-1185">Reference proteome</keyword>
<evidence type="ECO:0000313" key="2">
    <source>
        <dbReference type="EMBL" id="MFC0393511.1"/>
    </source>
</evidence>
<name>A0ABV6JC74_9BACL</name>
<dbReference type="InterPro" id="IPR006059">
    <property type="entry name" value="SBP"/>
</dbReference>
<dbReference type="Proteomes" id="UP001589818">
    <property type="component" value="Unassembled WGS sequence"/>
</dbReference>
<protein>
    <submittedName>
        <fullName evidence="2">ABC transporter substrate-binding protein</fullName>
    </submittedName>
</protein>
<dbReference type="InterPro" id="IPR050490">
    <property type="entry name" value="Bact_solute-bd_prot1"/>
</dbReference>
<evidence type="ECO:0000313" key="3">
    <source>
        <dbReference type="Proteomes" id="UP001589818"/>
    </source>
</evidence>
<organism evidence="2 3">
    <name type="scientific">Paenibacillus mendelii</name>
    <dbReference type="NCBI Taxonomy" id="206163"/>
    <lineage>
        <taxon>Bacteria</taxon>
        <taxon>Bacillati</taxon>
        <taxon>Bacillota</taxon>
        <taxon>Bacilli</taxon>
        <taxon>Bacillales</taxon>
        <taxon>Paenibacillaceae</taxon>
        <taxon>Paenibacillus</taxon>
    </lineage>
</organism>
<dbReference type="Gene3D" id="3.40.190.10">
    <property type="entry name" value="Periplasmic binding protein-like II"/>
    <property type="match status" value="1"/>
</dbReference>
<feature type="signal peptide" evidence="1">
    <location>
        <begin position="1"/>
        <end position="24"/>
    </location>
</feature>
<dbReference type="RefSeq" id="WP_204821720.1">
    <property type="nucleotide sequence ID" value="NZ_JANHOF010000008.1"/>
</dbReference>
<evidence type="ECO:0000256" key="1">
    <source>
        <dbReference type="SAM" id="SignalP"/>
    </source>
</evidence>
<proteinExistence type="predicted"/>
<sequence>MTISQPYKAWVCIAICSIMLVLTACGSNGGEKGTSGSNPNASGSEKELSGVVKIAVLGFPLDDGINPATGREAKGIKALFEPFLADHPKLSIDYIEVPQDDRKAKWQALLLSNSVDILFLDAAIDFYNQGFLMPLDDYLAKDNWKANFMESLWTDNERLTSGADGKVMGMPSGIATSTVVYDKQIFEDYGVEPLSEKPTADEILEKAKKLTGINPKTGQQTYGMTYNPKGSSHLNLDIFSDGQGVEYGTIDWGNFGNSQLNFNTPAIKKSLQTMIDMDPYLPPGYEIGRGSENWGKESNNVAICLWCNNMDEVLKNNLSDRYVMTKGIRDKNDKTTWGTARVMSMAKDSSNPTASWEVLKYLTGPEGQKFMYDNYKELPSWKNADWVKKEDNPYADQLLAVVQDTKNQLFPPIMFSTIRPWMADIISRAIHGQKYDIDSELAQIQEKVDKWVEEQKAINAQKSGG</sequence>
<dbReference type="SUPFAM" id="SSF53850">
    <property type="entry name" value="Periplasmic binding protein-like II"/>
    <property type="match status" value="1"/>
</dbReference>
<gene>
    <name evidence="2" type="ORF">ACFFJ8_19330</name>
</gene>
<accession>A0ABV6JC74</accession>